<dbReference type="Gene3D" id="2.10.25.10">
    <property type="entry name" value="Laminin"/>
    <property type="match status" value="1"/>
</dbReference>
<keyword evidence="4" id="KW-1185">Reference proteome</keyword>
<name>A0A5S6QFK3_TRIMR</name>
<organism evidence="4 5">
    <name type="scientific">Trichuris muris</name>
    <name type="common">Mouse whipworm</name>
    <dbReference type="NCBI Taxonomy" id="70415"/>
    <lineage>
        <taxon>Eukaryota</taxon>
        <taxon>Metazoa</taxon>
        <taxon>Ecdysozoa</taxon>
        <taxon>Nematoda</taxon>
        <taxon>Enoplea</taxon>
        <taxon>Dorylaimia</taxon>
        <taxon>Trichinellida</taxon>
        <taxon>Trichuridae</taxon>
        <taxon>Trichuris</taxon>
    </lineage>
</organism>
<proteinExistence type="predicted"/>
<evidence type="ECO:0000313" key="5">
    <source>
        <dbReference type="WBParaSite" id="TMUE_2000006156.1"/>
    </source>
</evidence>
<dbReference type="AlphaFoldDB" id="A0A5S6QFK3"/>
<dbReference type="SUPFAM" id="SSF57196">
    <property type="entry name" value="EGF/Laminin"/>
    <property type="match status" value="1"/>
</dbReference>
<evidence type="ECO:0000259" key="3">
    <source>
        <dbReference type="PROSITE" id="PS01186"/>
    </source>
</evidence>
<dbReference type="CDD" id="cd00096">
    <property type="entry name" value="Ig"/>
    <property type="match status" value="1"/>
</dbReference>
<feature type="transmembrane region" description="Helical" evidence="1">
    <location>
        <begin position="141"/>
        <end position="161"/>
    </location>
</feature>
<evidence type="ECO:0000259" key="2">
    <source>
        <dbReference type="PROSITE" id="PS00022"/>
    </source>
</evidence>
<dbReference type="SUPFAM" id="SSF48726">
    <property type="entry name" value="Immunoglobulin"/>
    <property type="match status" value="1"/>
</dbReference>
<dbReference type="WBParaSite" id="TMUE_2000006156.1">
    <property type="protein sequence ID" value="TMUE_2000006156.1"/>
    <property type="gene ID" value="WBGene00293833"/>
</dbReference>
<sequence>MYYMRRNPNISSPEVHWYKLTDRIIEVENYDESTELFRIHRYLDHGMLHILSVQPAMHSGTFYCEVIDPSCNVYGSYAHIEVSICKWKKKGYRGYCAFGVCKVNNNSLKHITMTCTCEPGYSGAYCTYRSPLYVEQMYVPWYPFVLFLIAIVAIPFGISIFKGHSDKVRTFAKHLH</sequence>
<evidence type="ECO:0000313" key="4">
    <source>
        <dbReference type="Proteomes" id="UP000046395"/>
    </source>
</evidence>
<dbReference type="PROSITE" id="PS00022">
    <property type="entry name" value="EGF_1"/>
    <property type="match status" value="1"/>
</dbReference>
<dbReference type="InterPro" id="IPR000742">
    <property type="entry name" value="EGF"/>
</dbReference>
<keyword evidence="1" id="KW-0812">Transmembrane</keyword>
<accession>A0A5S6QFK3</accession>
<dbReference type="PROSITE" id="PS01186">
    <property type="entry name" value="EGF_2"/>
    <property type="match status" value="1"/>
</dbReference>
<keyword evidence="1" id="KW-1133">Transmembrane helix</keyword>
<reference evidence="5" key="1">
    <citation type="submission" date="2019-12" db="UniProtKB">
        <authorList>
            <consortium name="WormBaseParasite"/>
        </authorList>
    </citation>
    <scope>IDENTIFICATION</scope>
</reference>
<feature type="domain" description="EGF-like" evidence="2 3">
    <location>
        <begin position="115"/>
        <end position="126"/>
    </location>
</feature>
<keyword evidence="1" id="KW-0472">Membrane</keyword>
<dbReference type="Proteomes" id="UP000046395">
    <property type="component" value="Unassembled WGS sequence"/>
</dbReference>
<dbReference type="InterPro" id="IPR036179">
    <property type="entry name" value="Ig-like_dom_sf"/>
</dbReference>
<protein>
    <submittedName>
        <fullName evidence="5">EGF-like domain-containing protein</fullName>
    </submittedName>
</protein>
<evidence type="ECO:0000256" key="1">
    <source>
        <dbReference type="SAM" id="Phobius"/>
    </source>
</evidence>